<accession>A0A0C3I7K3</accession>
<dbReference type="NCBIfam" id="TIGR00370">
    <property type="entry name" value="5-oxoprolinase subunit PxpB"/>
    <property type="match status" value="1"/>
</dbReference>
<reference evidence="5 6" key="1">
    <citation type="submission" date="2015-01" db="EMBL/GenBank/DDBJ databases">
        <title>Draft genome of Vibrio mytili type strain CAIM 528.</title>
        <authorList>
            <person name="Gonzalez-Castillo A."/>
            <person name="Gomez-Gil B."/>
            <person name="Enciso-Ibarra J."/>
        </authorList>
    </citation>
    <scope>NUCLEOTIDE SEQUENCE [LARGE SCALE GENOMIC DNA]</scope>
    <source>
        <strain evidence="5 6">CAIM 528</strain>
    </source>
</reference>
<organism evidence="5 6">
    <name type="scientific">Vibrio mytili</name>
    <dbReference type="NCBI Taxonomy" id="50718"/>
    <lineage>
        <taxon>Bacteria</taxon>
        <taxon>Pseudomonadati</taxon>
        <taxon>Pseudomonadota</taxon>
        <taxon>Gammaproteobacteria</taxon>
        <taxon>Vibrionales</taxon>
        <taxon>Vibrionaceae</taxon>
        <taxon>Vibrio</taxon>
    </lineage>
</organism>
<evidence type="ECO:0000256" key="3">
    <source>
        <dbReference type="ARBA" id="ARBA00022840"/>
    </source>
</evidence>
<evidence type="ECO:0000313" key="5">
    <source>
        <dbReference type="EMBL" id="KIN10980.1"/>
    </source>
</evidence>
<dbReference type="EMBL" id="JXOK01000037">
    <property type="protein sequence ID" value="KIN10980.1"/>
    <property type="molecule type" value="Genomic_DNA"/>
</dbReference>
<dbReference type="PANTHER" id="PTHR34698:SF2">
    <property type="entry name" value="5-OXOPROLINASE SUBUNIT B"/>
    <property type="match status" value="1"/>
</dbReference>
<dbReference type="GO" id="GO:0005524">
    <property type="term" value="F:ATP binding"/>
    <property type="evidence" value="ECO:0007669"/>
    <property type="project" value="UniProtKB-KW"/>
</dbReference>
<name>A0A0C3I7K3_9VIBR</name>
<evidence type="ECO:0000256" key="1">
    <source>
        <dbReference type="ARBA" id="ARBA00022741"/>
    </source>
</evidence>
<dbReference type="OrthoDB" id="9778567at2"/>
<dbReference type="Proteomes" id="UP000031977">
    <property type="component" value="Unassembled WGS sequence"/>
</dbReference>
<keyword evidence="3" id="KW-0067">ATP-binding</keyword>
<dbReference type="SUPFAM" id="SSF160467">
    <property type="entry name" value="PH0987 N-terminal domain-like"/>
    <property type="match status" value="1"/>
</dbReference>
<dbReference type="GO" id="GO:0016787">
    <property type="term" value="F:hydrolase activity"/>
    <property type="evidence" value="ECO:0007669"/>
    <property type="project" value="UniProtKB-KW"/>
</dbReference>
<feature type="domain" description="Carboxyltransferase" evidence="4">
    <location>
        <begin position="3"/>
        <end position="205"/>
    </location>
</feature>
<dbReference type="InterPro" id="IPR010016">
    <property type="entry name" value="PxpB"/>
</dbReference>
<dbReference type="InterPro" id="IPR003833">
    <property type="entry name" value="CT_C_D"/>
</dbReference>
<dbReference type="PANTHER" id="PTHR34698">
    <property type="entry name" value="5-OXOPROLINASE SUBUNIT B"/>
    <property type="match status" value="1"/>
</dbReference>
<dbReference type="Gene3D" id="3.30.1360.40">
    <property type="match status" value="1"/>
</dbReference>
<keyword evidence="1" id="KW-0547">Nucleotide-binding</keyword>
<dbReference type="InterPro" id="IPR029000">
    <property type="entry name" value="Cyclophilin-like_dom_sf"/>
</dbReference>
<dbReference type="STRING" id="50718.SU60_10925"/>
<comment type="caution">
    <text evidence="5">The sequence shown here is derived from an EMBL/GenBank/DDBJ whole genome shotgun (WGS) entry which is preliminary data.</text>
</comment>
<evidence type="ECO:0000259" key="4">
    <source>
        <dbReference type="SMART" id="SM00796"/>
    </source>
</evidence>
<keyword evidence="2 5" id="KW-0378">Hydrolase</keyword>
<dbReference type="Gene3D" id="2.40.100.10">
    <property type="entry name" value="Cyclophilin-like"/>
    <property type="match status" value="1"/>
</dbReference>
<evidence type="ECO:0000256" key="2">
    <source>
        <dbReference type="ARBA" id="ARBA00022801"/>
    </source>
</evidence>
<dbReference type="RefSeq" id="WP_041155527.1">
    <property type="nucleotide sequence ID" value="NZ_CBCRVP010000005.1"/>
</dbReference>
<protein>
    <submittedName>
        <fullName evidence="5">Allophanate hydrolase</fullName>
    </submittedName>
</protein>
<keyword evidence="6" id="KW-1185">Reference proteome</keyword>
<proteinExistence type="predicted"/>
<dbReference type="AlphaFoldDB" id="A0A0C3I7K3"/>
<dbReference type="SUPFAM" id="SSF50891">
    <property type="entry name" value="Cyclophilin-like"/>
    <property type="match status" value="1"/>
</dbReference>
<gene>
    <name evidence="5" type="ORF">SU60_10925</name>
</gene>
<sequence length="228" mass="25490">MKITVDRVSECCLIVYFGNEIDPGLIEKLRIFTQVVQKHYSQVVCEVIPSYTSVLIEYNPLDVEANEFIDWCHKQGQQVMRSELNGASKLVTLPVYYHSDVAPDLATLAKNKKLTTEQVIELHSRTEYTVCAIGFAPGFAFLGSVDPKISSPRHAEPRLKVAKGSVGIADRQTAVYPLETPGGWQIIGKCPLDLFNIDRDPMMPFEAGDKVRFTPIQRDEFLSLGGEL</sequence>
<dbReference type="Pfam" id="PF02682">
    <property type="entry name" value="CT_C_D"/>
    <property type="match status" value="1"/>
</dbReference>
<evidence type="ECO:0000313" key="6">
    <source>
        <dbReference type="Proteomes" id="UP000031977"/>
    </source>
</evidence>
<dbReference type="SMART" id="SM00796">
    <property type="entry name" value="AHS1"/>
    <property type="match status" value="1"/>
</dbReference>